<accession>A0ABV1W0P1</accession>
<dbReference type="Proteomes" id="UP001458415">
    <property type="component" value="Unassembled WGS sequence"/>
</dbReference>
<evidence type="ECO:0000313" key="1">
    <source>
        <dbReference type="EMBL" id="MER6977212.1"/>
    </source>
</evidence>
<evidence type="ECO:0000313" key="2">
    <source>
        <dbReference type="Proteomes" id="UP001458415"/>
    </source>
</evidence>
<name>A0ABV1W0P1_9ACTN</name>
<protein>
    <submittedName>
        <fullName evidence="1">Uncharacterized protein</fullName>
    </submittedName>
</protein>
<sequence>MADRRVPGLDVVLVAGPPCAGKNRYVAEHPAADTWSSTSMR</sequence>
<proteinExistence type="predicted"/>
<comment type="caution">
    <text evidence="1">The sequence shown here is derived from an EMBL/GenBank/DDBJ whole genome shotgun (WGS) entry which is preliminary data.</text>
</comment>
<reference evidence="1 2" key="1">
    <citation type="submission" date="2024-06" db="EMBL/GenBank/DDBJ databases">
        <title>The Natural Products Discovery Center: Release of the First 8490 Sequenced Strains for Exploring Actinobacteria Biosynthetic Diversity.</title>
        <authorList>
            <person name="Kalkreuter E."/>
            <person name="Kautsar S.A."/>
            <person name="Yang D."/>
            <person name="Bader C.D."/>
            <person name="Teijaro C.N."/>
            <person name="Fluegel L."/>
            <person name="Davis C.M."/>
            <person name="Simpson J.R."/>
            <person name="Lauterbach L."/>
            <person name="Steele A.D."/>
            <person name="Gui C."/>
            <person name="Meng S."/>
            <person name="Li G."/>
            <person name="Viehrig K."/>
            <person name="Ye F."/>
            <person name="Su P."/>
            <person name="Kiefer A.F."/>
            <person name="Nichols A."/>
            <person name="Cepeda A.J."/>
            <person name="Yan W."/>
            <person name="Fan B."/>
            <person name="Jiang Y."/>
            <person name="Adhikari A."/>
            <person name="Zheng C.-J."/>
            <person name="Schuster L."/>
            <person name="Cowan T.M."/>
            <person name="Smanski M.J."/>
            <person name="Chevrette M.G."/>
            <person name="De Carvalho L.P.S."/>
            <person name="Shen B."/>
        </authorList>
    </citation>
    <scope>NUCLEOTIDE SEQUENCE [LARGE SCALE GENOMIC DNA]</scope>
    <source>
        <strain evidence="1 2">NPDC000634</strain>
    </source>
</reference>
<keyword evidence="2" id="KW-1185">Reference proteome</keyword>
<gene>
    <name evidence="1" type="ORF">ABT317_09320</name>
</gene>
<dbReference type="EMBL" id="JBEPCU010000102">
    <property type="protein sequence ID" value="MER6977212.1"/>
    <property type="molecule type" value="Genomic_DNA"/>
</dbReference>
<organism evidence="1 2">
    <name type="scientific">Streptomyces carpinensis</name>
    <dbReference type="NCBI Taxonomy" id="66369"/>
    <lineage>
        <taxon>Bacteria</taxon>
        <taxon>Bacillati</taxon>
        <taxon>Actinomycetota</taxon>
        <taxon>Actinomycetes</taxon>
        <taxon>Kitasatosporales</taxon>
        <taxon>Streptomycetaceae</taxon>
        <taxon>Streptomyces</taxon>
    </lineage>
</organism>
<dbReference type="RefSeq" id="WP_279634709.1">
    <property type="nucleotide sequence ID" value="NZ_MUBM01000214.1"/>
</dbReference>